<dbReference type="EMBL" id="MEVI01000001">
    <property type="protein sequence ID" value="OGC55760.1"/>
    <property type="molecule type" value="Genomic_DNA"/>
</dbReference>
<dbReference type="InterPro" id="IPR013785">
    <property type="entry name" value="Aldolase_TIM"/>
</dbReference>
<feature type="binding site" evidence="2">
    <location>
        <position position="211"/>
    </location>
    <ligand>
        <name>Zn(2+)</name>
        <dbReference type="ChEBI" id="CHEBI:29105"/>
        <label>1</label>
        <note>catalytic</note>
    </ligand>
</feature>
<evidence type="ECO:0000256" key="1">
    <source>
        <dbReference type="PIRSR" id="PIRSR001359-1"/>
    </source>
</evidence>
<feature type="binding site" evidence="2">
    <location>
        <position position="131"/>
    </location>
    <ligand>
        <name>Zn(2+)</name>
        <dbReference type="ChEBI" id="CHEBI:29105"/>
        <label>2</label>
    </ligand>
</feature>
<evidence type="ECO:0000313" key="4">
    <source>
        <dbReference type="Proteomes" id="UP000176504"/>
    </source>
</evidence>
<dbReference type="NCBIfam" id="TIGR00167">
    <property type="entry name" value="cbbA"/>
    <property type="match status" value="1"/>
</dbReference>
<keyword evidence="2" id="KW-0862">Zinc</keyword>
<accession>A0A1F4VFN2</accession>
<gene>
    <name evidence="3" type="ORF">A3A78_01835</name>
</gene>
<dbReference type="CDD" id="cd00947">
    <property type="entry name" value="TBP_aldolase_IIB"/>
    <property type="match status" value="1"/>
</dbReference>
<evidence type="ECO:0000313" key="3">
    <source>
        <dbReference type="EMBL" id="OGC55760.1"/>
    </source>
</evidence>
<feature type="binding site" evidence="2">
    <location>
        <position position="101"/>
    </location>
    <ligand>
        <name>Zn(2+)</name>
        <dbReference type="ChEBI" id="CHEBI:29105"/>
        <label>2</label>
    </ligand>
</feature>
<protein>
    <recommendedName>
        <fullName evidence="5">Tagatose-bisphosphate aldolase</fullName>
    </recommendedName>
</protein>
<dbReference type="InterPro" id="IPR000771">
    <property type="entry name" value="FBA_II"/>
</dbReference>
<sequence length="286" mass="31873">MNTFEILEKAKKEGYAIGAFNAANIETLKAIVQAAGKLRSPVIIEASDGEVKYIGKKQLVSLIKIYKEEYNIPIVLNLDHAPTFESCKEAIIEGFDYIHFDGSQLPNEENVEITKRVVELAHQNQIPVEGEIDHIQGSSAYHKDEDVKKEQKEELYTNPQKALEFVNETSVDTFASFIGNAHGLYSTEKKIDLNLLSKIREALPNKFLSLHGGSGIPDHDIKEAIKLGIVKINVNSELRVAFHDKLKEVINTSDEIAVYKIMPEVIDAVSAVVERKIKLFGSEGKA</sequence>
<organism evidence="3 4">
    <name type="scientific">candidate division WWE3 bacterium RIFCSPLOWO2_01_FULL_41_18</name>
    <dbReference type="NCBI Taxonomy" id="1802625"/>
    <lineage>
        <taxon>Bacteria</taxon>
        <taxon>Katanobacteria</taxon>
    </lineage>
</organism>
<dbReference type="GO" id="GO:0016832">
    <property type="term" value="F:aldehyde-lyase activity"/>
    <property type="evidence" value="ECO:0007669"/>
    <property type="project" value="InterPro"/>
</dbReference>
<dbReference type="Pfam" id="PF01116">
    <property type="entry name" value="F_bP_aldolase"/>
    <property type="match status" value="1"/>
</dbReference>
<comment type="cofactor">
    <cofactor evidence="2">
        <name>Zn(2+)</name>
        <dbReference type="ChEBI" id="CHEBI:29105"/>
    </cofactor>
    <text evidence="2">Binds 2 Zn(2+) ions per subunit. One is catalytic and the other provides a structural contribution.</text>
</comment>
<dbReference type="PANTHER" id="PTHR30304">
    <property type="entry name" value="D-TAGATOSE-1,6-BISPHOSPHATE ALDOLASE"/>
    <property type="match status" value="1"/>
</dbReference>
<dbReference type="Proteomes" id="UP000176504">
    <property type="component" value="Unassembled WGS sequence"/>
</dbReference>
<dbReference type="InterPro" id="IPR050246">
    <property type="entry name" value="Class_II_FBP_aldolase"/>
</dbReference>
<name>A0A1F4VFN2_UNCKA</name>
<dbReference type="SUPFAM" id="SSF51569">
    <property type="entry name" value="Aldolase"/>
    <property type="match status" value="1"/>
</dbReference>
<dbReference type="AlphaFoldDB" id="A0A1F4VFN2"/>
<dbReference type="GO" id="GO:0005975">
    <property type="term" value="P:carbohydrate metabolic process"/>
    <property type="evidence" value="ECO:0007669"/>
    <property type="project" value="InterPro"/>
</dbReference>
<dbReference type="PANTHER" id="PTHR30304:SF0">
    <property type="entry name" value="D-TAGATOSE-1,6-BISPHOSPHATE ALDOLASE SUBUNIT GATY-RELATED"/>
    <property type="match status" value="1"/>
</dbReference>
<feature type="binding site" evidence="2">
    <location>
        <position position="80"/>
    </location>
    <ligand>
        <name>Zn(2+)</name>
        <dbReference type="ChEBI" id="CHEBI:29105"/>
        <label>1</label>
        <note>catalytic</note>
    </ligand>
</feature>
<keyword evidence="2" id="KW-0479">Metal-binding</keyword>
<feature type="binding site" evidence="2">
    <location>
        <position position="182"/>
    </location>
    <ligand>
        <name>Zn(2+)</name>
        <dbReference type="ChEBI" id="CHEBI:29105"/>
        <label>1</label>
        <note>catalytic</note>
    </ligand>
</feature>
<dbReference type="Gene3D" id="3.20.20.70">
    <property type="entry name" value="Aldolase class I"/>
    <property type="match status" value="1"/>
</dbReference>
<proteinExistence type="predicted"/>
<dbReference type="PIRSF" id="PIRSF001359">
    <property type="entry name" value="F_bP_aldolase_II"/>
    <property type="match status" value="1"/>
</dbReference>
<feature type="active site" description="Proton donor" evidence="1">
    <location>
        <position position="79"/>
    </location>
</feature>
<evidence type="ECO:0000256" key="2">
    <source>
        <dbReference type="PIRSR" id="PIRSR001359-3"/>
    </source>
</evidence>
<comment type="caution">
    <text evidence="3">The sequence shown here is derived from an EMBL/GenBank/DDBJ whole genome shotgun (WGS) entry which is preliminary data.</text>
</comment>
<evidence type="ECO:0008006" key="5">
    <source>
        <dbReference type="Google" id="ProtNLM"/>
    </source>
</evidence>
<reference evidence="3 4" key="1">
    <citation type="journal article" date="2016" name="Nat. Commun.">
        <title>Thousands of microbial genomes shed light on interconnected biogeochemical processes in an aquifer system.</title>
        <authorList>
            <person name="Anantharaman K."/>
            <person name="Brown C.T."/>
            <person name="Hug L.A."/>
            <person name="Sharon I."/>
            <person name="Castelle C.J."/>
            <person name="Probst A.J."/>
            <person name="Thomas B.C."/>
            <person name="Singh A."/>
            <person name="Wilkins M.J."/>
            <person name="Karaoz U."/>
            <person name="Brodie E.L."/>
            <person name="Williams K.H."/>
            <person name="Hubbard S.S."/>
            <person name="Banfield J.F."/>
        </authorList>
    </citation>
    <scope>NUCLEOTIDE SEQUENCE [LARGE SCALE GENOMIC DNA]</scope>
</reference>
<dbReference type="GO" id="GO:0008270">
    <property type="term" value="F:zinc ion binding"/>
    <property type="evidence" value="ECO:0007669"/>
    <property type="project" value="InterPro"/>
</dbReference>